<name>A0A6A6YHJ3_9PEZI</name>
<dbReference type="EMBL" id="MU003705">
    <property type="protein sequence ID" value="KAF2807367.1"/>
    <property type="molecule type" value="Genomic_DNA"/>
</dbReference>
<reference evidence="4" key="3">
    <citation type="submission" date="2025-04" db="UniProtKB">
        <authorList>
            <consortium name="RefSeq"/>
        </authorList>
    </citation>
    <scope>IDENTIFICATION</scope>
    <source>
        <strain evidence="4">CBS 304.34</strain>
    </source>
</reference>
<feature type="chain" id="PRO_5044629142" evidence="1">
    <location>
        <begin position="21"/>
        <end position="136"/>
    </location>
</feature>
<dbReference type="OrthoDB" id="3497702at2759"/>
<keyword evidence="1" id="KW-0732">Signal</keyword>
<dbReference type="Proteomes" id="UP000504636">
    <property type="component" value="Unplaced"/>
</dbReference>
<evidence type="ECO:0000313" key="3">
    <source>
        <dbReference type="Proteomes" id="UP000504636"/>
    </source>
</evidence>
<evidence type="ECO:0000313" key="4">
    <source>
        <dbReference type="RefSeq" id="XP_033574331.1"/>
    </source>
</evidence>
<sequence length="136" mass="14093">MKSFATIALTLLAAATTISARPNIMERRQPAVQKVSVQLTNDRTGSNAVFNAALNNGAVPIVDLFLGSAVDFGGVVLASSAQFVGTILPGAACVIKGNDGRVFGDINDRKTFTDLDGDAGNAVPQNLNDATLECQL</sequence>
<evidence type="ECO:0000256" key="1">
    <source>
        <dbReference type="SAM" id="SignalP"/>
    </source>
</evidence>
<evidence type="ECO:0000313" key="2">
    <source>
        <dbReference type="EMBL" id="KAF2807367.1"/>
    </source>
</evidence>
<gene>
    <name evidence="2 4" type="ORF">BDZ99DRAFT_465265</name>
</gene>
<protein>
    <submittedName>
        <fullName evidence="2 4">Uncharacterized protein</fullName>
    </submittedName>
</protein>
<reference evidence="2 4" key="1">
    <citation type="journal article" date="2020" name="Stud. Mycol.">
        <title>101 Dothideomycetes genomes: a test case for predicting lifestyles and emergence of pathogens.</title>
        <authorList>
            <person name="Haridas S."/>
            <person name="Albert R."/>
            <person name="Binder M."/>
            <person name="Bloem J."/>
            <person name="Labutti K."/>
            <person name="Salamov A."/>
            <person name="Andreopoulos B."/>
            <person name="Baker S."/>
            <person name="Barry K."/>
            <person name="Bills G."/>
            <person name="Bluhm B."/>
            <person name="Cannon C."/>
            <person name="Castanera R."/>
            <person name="Culley D."/>
            <person name="Daum C."/>
            <person name="Ezra D."/>
            <person name="Gonzalez J."/>
            <person name="Henrissat B."/>
            <person name="Kuo A."/>
            <person name="Liang C."/>
            <person name="Lipzen A."/>
            <person name="Lutzoni F."/>
            <person name="Magnuson J."/>
            <person name="Mondo S."/>
            <person name="Nolan M."/>
            <person name="Ohm R."/>
            <person name="Pangilinan J."/>
            <person name="Park H.-J."/>
            <person name="Ramirez L."/>
            <person name="Alfaro M."/>
            <person name="Sun H."/>
            <person name="Tritt A."/>
            <person name="Yoshinaga Y."/>
            <person name="Zwiers L.-H."/>
            <person name="Turgeon B."/>
            <person name="Goodwin S."/>
            <person name="Spatafora J."/>
            <person name="Crous P."/>
            <person name="Grigoriev I."/>
        </authorList>
    </citation>
    <scope>NUCLEOTIDE SEQUENCE</scope>
    <source>
        <strain evidence="2 4">CBS 304.34</strain>
    </source>
</reference>
<proteinExistence type="predicted"/>
<organism evidence="2">
    <name type="scientific">Mytilinidion resinicola</name>
    <dbReference type="NCBI Taxonomy" id="574789"/>
    <lineage>
        <taxon>Eukaryota</taxon>
        <taxon>Fungi</taxon>
        <taxon>Dikarya</taxon>
        <taxon>Ascomycota</taxon>
        <taxon>Pezizomycotina</taxon>
        <taxon>Dothideomycetes</taxon>
        <taxon>Pleosporomycetidae</taxon>
        <taxon>Mytilinidiales</taxon>
        <taxon>Mytilinidiaceae</taxon>
        <taxon>Mytilinidion</taxon>
    </lineage>
</organism>
<dbReference type="RefSeq" id="XP_033574331.1">
    <property type="nucleotide sequence ID" value="XM_033720504.1"/>
</dbReference>
<dbReference type="AlphaFoldDB" id="A0A6A6YHJ3"/>
<reference evidence="4" key="2">
    <citation type="submission" date="2020-04" db="EMBL/GenBank/DDBJ databases">
        <authorList>
            <consortium name="NCBI Genome Project"/>
        </authorList>
    </citation>
    <scope>NUCLEOTIDE SEQUENCE</scope>
    <source>
        <strain evidence="4">CBS 304.34</strain>
    </source>
</reference>
<keyword evidence="3" id="KW-1185">Reference proteome</keyword>
<feature type="signal peptide" evidence="1">
    <location>
        <begin position="1"/>
        <end position="20"/>
    </location>
</feature>
<dbReference type="GeneID" id="54461397"/>
<accession>A0A6A6YHJ3</accession>